<dbReference type="Pfam" id="PF17172">
    <property type="entry name" value="GST_N_4"/>
    <property type="match status" value="1"/>
</dbReference>
<sequence length="423" mass="46866">MPQNADNMSQGSKEPLPSTNTFAKPASPSTTTSPSDASLHSSIPPTSTDAHSIQDRRATRPQESSFFTIPAPLRRLFDRFPLVTYPENELPSRSPRAVLRSRIKNGIKGERDTFAADGKQNVLYVFTTEEEARLRKASFNPGCLKWQAYLKFCNVSFATLPSSNHASPTGVLPFLLPSLPAAATERESASLSSTYTVLNEHLPIPTSKLQDWASSQPGASIPEESNNIRYDAYMSLLDFRIRHAWLYNLYLEPLNFSTVAYPLYISPVSSNPAVRATVASQLTRAAAHELLTHQASSGSSGCVADLNSSSWSILGNNSALAASYVDVDDLYSEAENAFDALEKLLGDEDEWFFGQAQPGMFDASVFAYTALLLRFDDDVGVSDAVEHEQGSDKVVWQEKRLVKALKRRRNLVRHCRRIEELYF</sequence>
<dbReference type="Pfam" id="PF17171">
    <property type="entry name" value="GST_C_6"/>
    <property type="match status" value="1"/>
</dbReference>
<dbReference type="GeneID" id="28897542"/>
<dbReference type="EMBL" id="KV407457">
    <property type="protein sequence ID" value="KZF23605.1"/>
    <property type="molecule type" value="Genomic_DNA"/>
</dbReference>
<dbReference type="RefSeq" id="XP_018189160.1">
    <property type="nucleotide sequence ID" value="XM_018332405.1"/>
</dbReference>
<evidence type="ECO:0000259" key="2">
    <source>
        <dbReference type="Pfam" id="PF17171"/>
    </source>
</evidence>
<dbReference type="GO" id="GO:0001401">
    <property type="term" value="C:SAM complex"/>
    <property type="evidence" value="ECO:0007669"/>
    <property type="project" value="TreeGrafter"/>
</dbReference>
<dbReference type="PANTHER" id="PTHR12289:SF44">
    <property type="entry name" value="OUTER MEMBRANE PROTEIN (SAM35), PUTATIVE (AFU_ORTHOLOGUE AFUA_1G13180)-RELATED"/>
    <property type="match status" value="1"/>
</dbReference>
<feature type="domain" description="Thioredoxin-like fold" evidence="3">
    <location>
        <begin position="141"/>
        <end position="254"/>
    </location>
</feature>
<dbReference type="PANTHER" id="PTHR12289">
    <property type="entry name" value="METAXIN RELATED"/>
    <property type="match status" value="1"/>
</dbReference>
<feature type="compositionally biased region" description="Low complexity" evidence="1">
    <location>
        <begin position="23"/>
        <end position="38"/>
    </location>
</feature>
<evidence type="ECO:0000256" key="1">
    <source>
        <dbReference type="SAM" id="MobiDB-lite"/>
    </source>
</evidence>
<dbReference type="InterPro" id="IPR050931">
    <property type="entry name" value="Mito_Protein_Transport_Metaxin"/>
</dbReference>
<feature type="domain" description="Metaxin glutathione S-transferase" evidence="2">
    <location>
        <begin position="334"/>
        <end position="418"/>
    </location>
</feature>
<evidence type="ECO:0000259" key="3">
    <source>
        <dbReference type="Pfam" id="PF17172"/>
    </source>
</evidence>
<protein>
    <recommendedName>
        <fullName evidence="6">Mitochondrial outer membrane protein</fullName>
    </recommendedName>
</protein>
<organism evidence="4 5">
    <name type="scientific">Xylona heveae (strain CBS 132557 / TC161)</name>
    <dbReference type="NCBI Taxonomy" id="1328760"/>
    <lineage>
        <taxon>Eukaryota</taxon>
        <taxon>Fungi</taxon>
        <taxon>Dikarya</taxon>
        <taxon>Ascomycota</taxon>
        <taxon>Pezizomycotina</taxon>
        <taxon>Xylonomycetes</taxon>
        <taxon>Xylonales</taxon>
        <taxon>Xylonaceae</taxon>
        <taxon>Xylona</taxon>
    </lineage>
</organism>
<feature type="region of interest" description="Disordered" evidence="1">
    <location>
        <begin position="1"/>
        <end position="65"/>
    </location>
</feature>
<dbReference type="OrthoDB" id="198787at2759"/>
<evidence type="ECO:0000313" key="5">
    <source>
        <dbReference type="Proteomes" id="UP000076632"/>
    </source>
</evidence>
<gene>
    <name evidence="4" type="ORF">L228DRAFT_246412</name>
</gene>
<dbReference type="STRING" id="1328760.A0A165HJG9"/>
<evidence type="ECO:0008006" key="6">
    <source>
        <dbReference type="Google" id="ProtNLM"/>
    </source>
</evidence>
<reference evidence="4 5" key="1">
    <citation type="journal article" date="2016" name="Fungal Biol.">
        <title>The genome of Xylona heveae provides a window into fungal endophytism.</title>
        <authorList>
            <person name="Gazis R."/>
            <person name="Kuo A."/>
            <person name="Riley R."/>
            <person name="LaButti K."/>
            <person name="Lipzen A."/>
            <person name="Lin J."/>
            <person name="Amirebrahimi M."/>
            <person name="Hesse C.N."/>
            <person name="Spatafora J.W."/>
            <person name="Henrissat B."/>
            <person name="Hainaut M."/>
            <person name="Grigoriev I.V."/>
            <person name="Hibbett D.S."/>
        </authorList>
    </citation>
    <scope>NUCLEOTIDE SEQUENCE [LARGE SCALE GENOMIC DNA]</scope>
    <source>
        <strain evidence="4 5">TC161</strain>
    </source>
</reference>
<evidence type="ECO:0000313" key="4">
    <source>
        <dbReference type="EMBL" id="KZF23605.1"/>
    </source>
</evidence>
<dbReference type="InterPro" id="IPR012336">
    <property type="entry name" value="Thioredoxin-like_fold"/>
</dbReference>
<accession>A0A165HJG9</accession>
<dbReference type="GO" id="GO:0007005">
    <property type="term" value="P:mitochondrion organization"/>
    <property type="evidence" value="ECO:0007669"/>
    <property type="project" value="TreeGrafter"/>
</dbReference>
<name>A0A165HJG9_XYLHT</name>
<dbReference type="Proteomes" id="UP000076632">
    <property type="component" value="Unassembled WGS sequence"/>
</dbReference>
<dbReference type="InParanoid" id="A0A165HJG9"/>
<dbReference type="AlphaFoldDB" id="A0A165HJG9"/>
<dbReference type="OMA" id="TIADRYW"/>
<feature type="compositionally biased region" description="Polar residues" evidence="1">
    <location>
        <begin position="39"/>
        <end position="51"/>
    </location>
</feature>
<dbReference type="InterPro" id="IPR033468">
    <property type="entry name" value="Metaxin_GST"/>
</dbReference>
<proteinExistence type="predicted"/>
<keyword evidence="5" id="KW-1185">Reference proteome</keyword>
<feature type="compositionally biased region" description="Polar residues" evidence="1">
    <location>
        <begin position="1"/>
        <end position="22"/>
    </location>
</feature>